<sequence>MSWGNNIIKILKTLSFTVVLLLVAYFSYQYLNQENEQLNKEISIDQIKSTQMTKAVYSHKTPNITFVDIKLTDEQINQIVGWINSVPESSIIELHQTPSNISAGIAFRLHSRRDITIQYDLEQIYITRTDINNKQVKYSIVQDDLKSFFNEQLKGFYYGKDKLND</sequence>
<keyword evidence="1" id="KW-0812">Transmembrane</keyword>
<comment type="caution">
    <text evidence="2">The sequence shown here is derived from an EMBL/GenBank/DDBJ whole genome shotgun (WGS) entry which is preliminary data.</text>
</comment>
<reference evidence="2" key="1">
    <citation type="submission" date="2023-03" db="EMBL/GenBank/DDBJ databases">
        <title>MT1 and MT2 Draft Genomes of Novel Species.</title>
        <authorList>
            <person name="Venkateswaran K."/>
        </authorList>
    </citation>
    <scope>NUCLEOTIDE SEQUENCE</scope>
    <source>
        <strain evidence="2">F6_3S_P_1C</strain>
    </source>
</reference>
<evidence type="ECO:0000313" key="3">
    <source>
        <dbReference type="Proteomes" id="UP001174205"/>
    </source>
</evidence>
<dbReference type="Proteomes" id="UP001174205">
    <property type="component" value="Unassembled WGS sequence"/>
</dbReference>
<protein>
    <submittedName>
        <fullName evidence="2">Uncharacterized protein</fullName>
    </submittedName>
</protein>
<gene>
    <name evidence="2" type="ORF">P5G61_18410</name>
</gene>
<keyword evidence="1" id="KW-0472">Membrane</keyword>
<feature type="transmembrane region" description="Helical" evidence="1">
    <location>
        <begin position="7"/>
        <end position="28"/>
    </location>
</feature>
<organism evidence="2 3">
    <name type="scientific">Paenibacillus vandeheii</name>
    <dbReference type="NCBI Taxonomy" id="3035917"/>
    <lineage>
        <taxon>Bacteria</taxon>
        <taxon>Bacillati</taxon>
        <taxon>Bacillota</taxon>
        <taxon>Bacilli</taxon>
        <taxon>Bacillales</taxon>
        <taxon>Paenibacillaceae</taxon>
        <taxon>Paenibacillus</taxon>
    </lineage>
</organism>
<evidence type="ECO:0000256" key="1">
    <source>
        <dbReference type="SAM" id="Phobius"/>
    </source>
</evidence>
<keyword evidence="3" id="KW-1185">Reference proteome</keyword>
<dbReference type="RefSeq" id="WP_301247828.1">
    <property type="nucleotide sequence ID" value="NZ_JAROCD010000009.1"/>
</dbReference>
<proteinExistence type="predicted"/>
<dbReference type="EMBL" id="JAROCD010000009">
    <property type="protein sequence ID" value="MDN4603218.1"/>
    <property type="molecule type" value="Genomic_DNA"/>
</dbReference>
<evidence type="ECO:0000313" key="2">
    <source>
        <dbReference type="EMBL" id="MDN4603218.1"/>
    </source>
</evidence>
<name>A0ABT8JDP4_9BACL</name>
<accession>A0ABT8JDP4</accession>
<keyword evidence="1" id="KW-1133">Transmembrane helix</keyword>